<dbReference type="RefSeq" id="WP_194425088.1">
    <property type="nucleotide sequence ID" value="NZ_BAAAPT010000001.1"/>
</dbReference>
<feature type="transmembrane region" description="Helical" evidence="1">
    <location>
        <begin position="98"/>
        <end position="116"/>
    </location>
</feature>
<keyword evidence="1" id="KW-0472">Membrane</keyword>
<keyword evidence="1" id="KW-1133">Transmembrane helix</keyword>
<feature type="transmembrane region" description="Helical" evidence="1">
    <location>
        <begin position="76"/>
        <end position="92"/>
    </location>
</feature>
<proteinExistence type="predicted"/>
<dbReference type="Proteomes" id="UP001291912">
    <property type="component" value="Unassembled WGS sequence"/>
</dbReference>
<name>A0ABU5N697_9MICO</name>
<dbReference type="GO" id="GO:0016301">
    <property type="term" value="F:kinase activity"/>
    <property type="evidence" value="ECO:0007669"/>
    <property type="project" value="UniProtKB-KW"/>
</dbReference>
<keyword evidence="2" id="KW-0418">Kinase</keyword>
<evidence type="ECO:0000313" key="3">
    <source>
        <dbReference type="Proteomes" id="UP001291912"/>
    </source>
</evidence>
<protein>
    <submittedName>
        <fullName evidence="2">Histidine kinase</fullName>
    </submittedName>
</protein>
<dbReference type="EMBL" id="JAWJYN010000001">
    <property type="protein sequence ID" value="MDZ8161594.1"/>
    <property type="molecule type" value="Genomic_DNA"/>
</dbReference>
<feature type="transmembrane region" description="Helical" evidence="1">
    <location>
        <begin position="42"/>
        <end position="64"/>
    </location>
</feature>
<reference evidence="2 3" key="1">
    <citation type="submission" date="2023-10" db="EMBL/GenBank/DDBJ databases">
        <title>Microbacterium xanthum sp. nov., isolated from seaweed.</title>
        <authorList>
            <person name="Lee S.D."/>
        </authorList>
    </citation>
    <scope>NUCLEOTIDE SEQUENCE [LARGE SCALE GENOMIC DNA]</scope>
    <source>
        <strain evidence="2 3">KCTC 19124</strain>
    </source>
</reference>
<keyword evidence="2" id="KW-0808">Transferase</keyword>
<gene>
    <name evidence="2" type="ORF">R2Q92_07050</name>
</gene>
<keyword evidence="1" id="KW-0812">Transmembrane</keyword>
<organism evidence="2 3">
    <name type="scientific">Microbacterium aquimaris</name>
    <dbReference type="NCBI Taxonomy" id="459816"/>
    <lineage>
        <taxon>Bacteria</taxon>
        <taxon>Bacillati</taxon>
        <taxon>Actinomycetota</taxon>
        <taxon>Actinomycetes</taxon>
        <taxon>Micrococcales</taxon>
        <taxon>Microbacteriaceae</taxon>
        <taxon>Microbacterium</taxon>
    </lineage>
</organism>
<evidence type="ECO:0000313" key="2">
    <source>
        <dbReference type="EMBL" id="MDZ8161594.1"/>
    </source>
</evidence>
<comment type="caution">
    <text evidence="2">The sequence shown here is derived from an EMBL/GenBank/DDBJ whole genome shotgun (WGS) entry which is preliminary data.</text>
</comment>
<sequence>MRRAGTRPYAAAGLAIEAVGVAALVGWQIVALSSGDTTSTVSAIALAVLTAIGAAGLFGFAVAVYRGSSMARSGGIVAQLLILAVAFGAATGEYAHPLTAIAIAVPAVVEGVLLVITSGQAARAEAGGDDAAA</sequence>
<accession>A0ABU5N697</accession>
<keyword evidence="3" id="KW-1185">Reference proteome</keyword>
<feature type="transmembrane region" description="Helical" evidence="1">
    <location>
        <begin position="9"/>
        <end position="30"/>
    </location>
</feature>
<evidence type="ECO:0000256" key="1">
    <source>
        <dbReference type="SAM" id="Phobius"/>
    </source>
</evidence>